<feature type="region of interest" description="Disordered" evidence="2">
    <location>
        <begin position="672"/>
        <end position="710"/>
    </location>
</feature>
<sequence>MWLATAHFIDFPATAYPLILHFVTAGLVPPFSLFFTAILEHYQISVIRFHPNSVTILAIFAFWCEAFVGIFPSVALFRSFYSLRFIDPMECSGCLTFIPVPDRAFVSMSWSLSLPLFWRNWLYVNVGERSPHYDIPTALPAYGRNWESSPFPFNGMEALEERISDLETMGLTGEMVAAEFLQQRVAPLQRHSVGMWALNSSGASLRLELAVLPSSVVAEVVRLLLGAEQVPSLPLMATPLYDVPEAKDTMRRMPHFDQWGPCPPSTVRDNPCPFRLNGEEVLELEDEGIEPLQASADPQAGRNARVILSESSSEEGLDVAPTAAQIQNSPARTQPTPSSRRLPISLGTLQWVSDDSDVDRSAKKKCKKRGKSSSAKSRKRSKQGSCAEQPPAGGSPVLGLDGASAVNLDKFNSKVTIRLEEERSRDAKQLEDARKALHAEYRKRTQQSGDRYAGEKRKLKAQIKELETKILEIQRDLRKEVEARKTAYVCADKLKDSLAQEQKRVTSLRKEVDELSSEIQQKKHLCEHRGDIYRALFLRAKRLLPSFGADPVSTNALLDSNEPSAFLELFDRIVRTLEEAAPKWEGYVDEVCLNLMRKVATRIFSNLESLAPVLDDKELLGHPVAPRENVDPAQVRLSELRVGERVELLIKKFRRRLALVAAGGDAALMEANSGVECSGGSGSGEPGSESGSESISGSDESASGDSDSAS</sequence>
<organism evidence="5 6">
    <name type="scientific">Lolium multiflorum</name>
    <name type="common">Italian ryegrass</name>
    <name type="synonym">Lolium perenne subsp. multiflorum</name>
    <dbReference type="NCBI Taxonomy" id="4521"/>
    <lineage>
        <taxon>Eukaryota</taxon>
        <taxon>Viridiplantae</taxon>
        <taxon>Streptophyta</taxon>
        <taxon>Embryophyta</taxon>
        <taxon>Tracheophyta</taxon>
        <taxon>Spermatophyta</taxon>
        <taxon>Magnoliopsida</taxon>
        <taxon>Liliopsida</taxon>
        <taxon>Poales</taxon>
        <taxon>Poaceae</taxon>
        <taxon>BOP clade</taxon>
        <taxon>Pooideae</taxon>
        <taxon>Poodae</taxon>
        <taxon>Poeae</taxon>
        <taxon>Poeae Chloroplast Group 2 (Poeae type)</taxon>
        <taxon>Loliodinae</taxon>
        <taxon>Loliinae</taxon>
        <taxon>Lolium</taxon>
    </lineage>
</organism>
<evidence type="ECO:0000256" key="2">
    <source>
        <dbReference type="SAM" id="MobiDB-lite"/>
    </source>
</evidence>
<feature type="coiled-coil region" evidence="1">
    <location>
        <begin position="427"/>
        <end position="525"/>
    </location>
</feature>
<keyword evidence="6" id="KW-1185">Reference proteome</keyword>
<feature type="compositionally biased region" description="Polar residues" evidence="2">
    <location>
        <begin position="324"/>
        <end position="339"/>
    </location>
</feature>
<dbReference type="EMBL" id="JAUUTY010000003">
    <property type="protein sequence ID" value="KAK1670524.1"/>
    <property type="molecule type" value="Genomic_DNA"/>
</dbReference>
<evidence type="ECO:0000256" key="1">
    <source>
        <dbReference type="SAM" id="Coils"/>
    </source>
</evidence>
<proteinExistence type="predicted"/>
<evidence type="ECO:0000256" key="3">
    <source>
        <dbReference type="SAM" id="Phobius"/>
    </source>
</evidence>
<evidence type="ECO:0000313" key="6">
    <source>
        <dbReference type="Proteomes" id="UP001231189"/>
    </source>
</evidence>
<name>A0AAD8WPW7_LOLMU</name>
<accession>A0AAD8WPW7</accession>
<feature type="transmembrane region" description="Helical" evidence="3">
    <location>
        <begin position="18"/>
        <end position="42"/>
    </location>
</feature>
<keyword evidence="3" id="KW-0812">Transmembrane</keyword>
<keyword evidence="1" id="KW-0175">Coiled coil</keyword>
<comment type="caution">
    <text evidence="5">The sequence shown here is derived from an EMBL/GenBank/DDBJ whole genome shotgun (WGS) entry which is preliminary data.</text>
</comment>
<keyword evidence="3" id="KW-0472">Membrane</keyword>
<keyword evidence="3" id="KW-1133">Transmembrane helix</keyword>
<feature type="transmembrane region" description="Helical" evidence="3">
    <location>
        <begin position="54"/>
        <end position="77"/>
    </location>
</feature>
<dbReference type="InterPro" id="IPR007321">
    <property type="entry name" value="Transposase_28"/>
</dbReference>
<dbReference type="PANTHER" id="PTHR33026">
    <property type="entry name" value="OS06G0360600 PROTEIN"/>
    <property type="match status" value="1"/>
</dbReference>
<gene>
    <name evidence="5" type="ORF">QYE76_058683</name>
</gene>
<feature type="region of interest" description="Disordered" evidence="2">
    <location>
        <begin position="311"/>
        <end position="400"/>
    </location>
</feature>
<dbReference type="Pfam" id="PF04195">
    <property type="entry name" value="Transposase_28"/>
    <property type="match status" value="1"/>
</dbReference>
<feature type="domain" description="Transposase (putative) gypsy type" evidence="4">
    <location>
        <begin position="20"/>
        <end position="84"/>
    </location>
</feature>
<protein>
    <recommendedName>
        <fullName evidence="4">Transposase (putative) gypsy type domain-containing protein</fullName>
    </recommendedName>
</protein>
<dbReference type="PANTHER" id="PTHR33026:SF7">
    <property type="entry name" value="OS03G0100275 PROTEIN"/>
    <property type="match status" value="1"/>
</dbReference>
<evidence type="ECO:0000259" key="4">
    <source>
        <dbReference type="Pfam" id="PF04195"/>
    </source>
</evidence>
<feature type="compositionally biased region" description="Low complexity" evidence="2">
    <location>
        <begin position="686"/>
        <end position="710"/>
    </location>
</feature>
<reference evidence="5" key="1">
    <citation type="submission" date="2023-07" db="EMBL/GenBank/DDBJ databases">
        <title>A chromosome-level genome assembly of Lolium multiflorum.</title>
        <authorList>
            <person name="Chen Y."/>
            <person name="Copetti D."/>
            <person name="Kolliker R."/>
            <person name="Studer B."/>
        </authorList>
    </citation>
    <scope>NUCLEOTIDE SEQUENCE</scope>
    <source>
        <strain evidence="5">02402/16</strain>
        <tissue evidence="5">Leaf</tissue>
    </source>
</reference>
<dbReference type="Proteomes" id="UP001231189">
    <property type="component" value="Unassembled WGS sequence"/>
</dbReference>
<evidence type="ECO:0000313" key="5">
    <source>
        <dbReference type="EMBL" id="KAK1670524.1"/>
    </source>
</evidence>
<dbReference type="AlphaFoldDB" id="A0AAD8WPW7"/>
<feature type="compositionally biased region" description="Basic residues" evidence="2">
    <location>
        <begin position="362"/>
        <end position="382"/>
    </location>
</feature>